<dbReference type="Pfam" id="PF12796">
    <property type="entry name" value="Ank_2"/>
    <property type="match status" value="1"/>
</dbReference>
<dbReference type="PANTHER" id="PTHR24201">
    <property type="entry name" value="ANK_REP_REGION DOMAIN-CONTAINING PROTEIN"/>
    <property type="match status" value="1"/>
</dbReference>
<dbReference type="SMART" id="SM00248">
    <property type="entry name" value="ANK"/>
    <property type="match status" value="2"/>
</dbReference>
<dbReference type="InterPro" id="IPR050776">
    <property type="entry name" value="Ank_Repeat/CDKN_Inhibitor"/>
</dbReference>
<evidence type="ECO:0000256" key="3">
    <source>
        <dbReference type="PROSITE-ProRule" id="PRU00023"/>
    </source>
</evidence>
<proteinExistence type="predicted"/>
<dbReference type="PROSITE" id="PS50088">
    <property type="entry name" value="ANK_REPEAT"/>
    <property type="match status" value="1"/>
</dbReference>
<evidence type="ECO:0000256" key="2">
    <source>
        <dbReference type="ARBA" id="ARBA00023043"/>
    </source>
</evidence>
<keyword evidence="5" id="KW-1185">Reference proteome</keyword>
<dbReference type="AlphaFoldDB" id="A0A4T0X581"/>
<evidence type="ECO:0000313" key="4">
    <source>
        <dbReference type="EMBL" id="TID29944.1"/>
    </source>
</evidence>
<feature type="repeat" description="ANK" evidence="3">
    <location>
        <begin position="34"/>
        <end position="66"/>
    </location>
</feature>
<gene>
    <name evidence="4" type="ORF">CANINC_001455</name>
</gene>
<dbReference type="PROSITE" id="PS50297">
    <property type="entry name" value="ANK_REP_REGION"/>
    <property type="match status" value="1"/>
</dbReference>
<dbReference type="InterPro" id="IPR002110">
    <property type="entry name" value="Ankyrin_rpt"/>
</dbReference>
<dbReference type="InterPro" id="IPR036770">
    <property type="entry name" value="Ankyrin_rpt-contain_sf"/>
</dbReference>
<dbReference type="SUPFAM" id="SSF48403">
    <property type="entry name" value="Ankyrin repeat"/>
    <property type="match status" value="1"/>
</dbReference>
<dbReference type="Gene3D" id="1.25.40.20">
    <property type="entry name" value="Ankyrin repeat-containing domain"/>
    <property type="match status" value="1"/>
</dbReference>
<comment type="caution">
    <text evidence="4">The sequence shown here is derived from an EMBL/GenBank/DDBJ whole genome shotgun (WGS) entry which is preliminary data.</text>
</comment>
<protein>
    <submittedName>
        <fullName evidence="4">Uncharacterized protein</fullName>
    </submittedName>
</protein>
<organism evidence="4 5">
    <name type="scientific">Pichia inconspicua</name>
    <dbReference type="NCBI Taxonomy" id="52247"/>
    <lineage>
        <taxon>Eukaryota</taxon>
        <taxon>Fungi</taxon>
        <taxon>Dikarya</taxon>
        <taxon>Ascomycota</taxon>
        <taxon>Saccharomycotina</taxon>
        <taxon>Pichiomycetes</taxon>
        <taxon>Pichiales</taxon>
        <taxon>Pichiaceae</taxon>
        <taxon>Pichia</taxon>
    </lineage>
</organism>
<name>A0A4T0X581_9ASCO</name>
<evidence type="ECO:0000313" key="5">
    <source>
        <dbReference type="Proteomes" id="UP000307173"/>
    </source>
</evidence>
<dbReference type="Proteomes" id="UP000307173">
    <property type="component" value="Unassembled WGS sequence"/>
</dbReference>
<dbReference type="PANTHER" id="PTHR24201:SF14">
    <property type="entry name" value="CYCLIN-DEPENDENT KINASE 4 INHIBITOR C-LIKE"/>
    <property type="match status" value="1"/>
</dbReference>
<evidence type="ECO:0000256" key="1">
    <source>
        <dbReference type="ARBA" id="ARBA00022737"/>
    </source>
</evidence>
<keyword evidence="2 3" id="KW-0040">ANK repeat</keyword>
<dbReference type="OrthoDB" id="19174at2759"/>
<reference evidence="4 5" key="1">
    <citation type="journal article" date="2019" name="Front. Genet.">
        <title>Whole-Genome Sequencing of the Opportunistic Yeast Pathogen Candida inconspicua Uncovers Its Hybrid Origin.</title>
        <authorList>
            <person name="Mixao V."/>
            <person name="Hansen A.P."/>
            <person name="Saus E."/>
            <person name="Boekhout T."/>
            <person name="Lass-Florl C."/>
            <person name="Gabaldon T."/>
        </authorList>
    </citation>
    <scope>NUCLEOTIDE SEQUENCE [LARGE SCALE GENOMIC DNA]</scope>
    <source>
        <strain evidence="4 5">CBS 180</strain>
    </source>
</reference>
<dbReference type="EMBL" id="SELW01000220">
    <property type="protein sequence ID" value="TID29944.1"/>
    <property type="molecule type" value="Genomic_DNA"/>
</dbReference>
<dbReference type="GO" id="GO:0005634">
    <property type="term" value="C:nucleus"/>
    <property type="evidence" value="ECO:0007669"/>
    <property type="project" value="TreeGrafter"/>
</dbReference>
<sequence>MSENIWVAAADNQIATVKSLIDSGKFSPNSADPNGFTPIHAAASYGNIELLRYLLQNGGNVNIQDKDGDTPLHHAESVDIARILIGEFGADYKIKNNEGLDAKEFHIQDGEFPELIQFLNSLDQDGENNVNISGGLTLPNGEVVKAFLNNNEEETPEMVERRKQVEAIFANSELSEEQRDEELRNYVSGVVLENMGKLREEESDHKRKR</sequence>
<dbReference type="STRING" id="52247.A0A4T0X581"/>
<keyword evidence="1" id="KW-0677">Repeat</keyword>
<accession>A0A4T0X581</accession>